<feature type="domain" description="C2H2-type" evidence="9">
    <location>
        <begin position="289"/>
        <end position="316"/>
    </location>
</feature>
<dbReference type="GO" id="GO:0008270">
    <property type="term" value="F:zinc ion binding"/>
    <property type="evidence" value="ECO:0007669"/>
    <property type="project" value="UniProtKB-KW"/>
</dbReference>
<dbReference type="PROSITE" id="PS50805">
    <property type="entry name" value="KRAB"/>
    <property type="match status" value="1"/>
</dbReference>
<dbReference type="Pfam" id="PF00096">
    <property type="entry name" value="zf-C2H2"/>
    <property type="match status" value="1"/>
</dbReference>
<dbReference type="PROSITE" id="PS00028">
    <property type="entry name" value="ZINC_FINGER_C2H2_1"/>
    <property type="match status" value="2"/>
</dbReference>
<evidence type="ECO:0000259" key="10">
    <source>
        <dbReference type="PROSITE" id="PS50805"/>
    </source>
</evidence>
<keyword evidence="4 7" id="KW-0863">Zinc-finger</keyword>
<dbReference type="Gene3D" id="3.30.160.60">
    <property type="entry name" value="Classic Zinc Finger"/>
    <property type="match status" value="2"/>
</dbReference>
<evidence type="ECO:0000313" key="11">
    <source>
        <dbReference type="Proteomes" id="UP000515156"/>
    </source>
</evidence>
<dbReference type="SUPFAM" id="SSF109640">
    <property type="entry name" value="KRAB domain (Kruppel-associated box)"/>
    <property type="match status" value="1"/>
</dbReference>
<evidence type="ECO:0000256" key="2">
    <source>
        <dbReference type="ARBA" id="ARBA00022723"/>
    </source>
</evidence>
<dbReference type="SUPFAM" id="SSF57667">
    <property type="entry name" value="beta-beta-alpha zinc fingers"/>
    <property type="match status" value="1"/>
</dbReference>
<keyword evidence="11" id="KW-1185">Reference proteome</keyword>
<feature type="compositionally biased region" description="Basic and acidic residues" evidence="8">
    <location>
        <begin position="150"/>
        <end position="195"/>
    </location>
</feature>
<evidence type="ECO:0000313" key="12">
    <source>
        <dbReference type="RefSeq" id="XP_030054729.1"/>
    </source>
</evidence>
<name>A0A6P7XW76_9AMPH</name>
<protein>
    <submittedName>
        <fullName evidence="12">LOW QUALITY PROTEIN: zinc finger protein 2-like</fullName>
    </submittedName>
</protein>
<dbReference type="GO" id="GO:0000981">
    <property type="term" value="F:DNA-binding transcription factor activity, RNA polymerase II-specific"/>
    <property type="evidence" value="ECO:0007669"/>
    <property type="project" value="TreeGrafter"/>
</dbReference>
<evidence type="ECO:0000256" key="5">
    <source>
        <dbReference type="ARBA" id="ARBA00022833"/>
    </source>
</evidence>
<keyword evidence="5" id="KW-0862">Zinc</keyword>
<dbReference type="PANTHER" id="PTHR24381">
    <property type="entry name" value="ZINC FINGER PROTEIN"/>
    <property type="match status" value="1"/>
</dbReference>
<dbReference type="PROSITE" id="PS50157">
    <property type="entry name" value="ZINC_FINGER_C2H2_2"/>
    <property type="match status" value="2"/>
</dbReference>
<organism evidence="11 12">
    <name type="scientific">Microcaecilia unicolor</name>
    <dbReference type="NCBI Taxonomy" id="1415580"/>
    <lineage>
        <taxon>Eukaryota</taxon>
        <taxon>Metazoa</taxon>
        <taxon>Chordata</taxon>
        <taxon>Craniata</taxon>
        <taxon>Vertebrata</taxon>
        <taxon>Euteleostomi</taxon>
        <taxon>Amphibia</taxon>
        <taxon>Gymnophiona</taxon>
        <taxon>Siphonopidae</taxon>
        <taxon>Microcaecilia</taxon>
    </lineage>
</organism>
<dbReference type="CDD" id="cd07765">
    <property type="entry name" value="KRAB_A-box"/>
    <property type="match status" value="1"/>
</dbReference>
<evidence type="ECO:0000256" key="8">
    <source>
        <dbReference type="SAM" id="MobiDB-lite"/>
    </source>
</evidence>
<dbReference type="SMART" id="SM00349">
    <property type="entry name" value="KRAB"/>
    <property type="match status" value="1"/>
</dbReference>
<dbReference type="PANTHER" id="PTHR24381:SF466">
    <property type="entry name" value="ZINC FINGER PROTEIN 569"/>
    <property type="match status" value="1"/>
</dbReference>
<dbReference type="RefSeq" id="XP_030054729.1">
    <property type="nucleotide sequence ID" value="XM_030198869.1"/>
</dbReference>
<evidence type="ECO:0000256" key="6">
    <source>
        <dbReference type="ARBA" id="ARBA00023125"/>
    </source>
</evidence>
<dbReference type="InterPro" id="IPR013087">
    <property type="entry name" value="Znf_C2H2_type"/>
</dbReference>
<keyword evidence="6" id="KW-0238">DNA-binding</keyword>
<dbReference type="Pfam" id="PF01352">
    <property type="entry name" value="KRAB"/>
    <property type="match status" value="1"/>
</dbReference>
<accession>A0A6P7XW76</accession>
<dbReference type="InterPro" id="IPR036236">
    <property type="entry name" value="Znf_C2H2_sf"/>
</dbReference>
<dbReference type="AlphaFoldDB" id="A0A6P7XW76"/>
<proteinExistence type="inferred from homology"/>
<evidence type="ECO:0000256" key="3">
    <source>
        <dbReference type="ARBA" id="ARBA00022737"/>
    </source>
</evidence>
<dbReference type="SMART" id="SM00355">
    <property type="entry name" value="ZnF_C2H2"/>
    <property type="match status" value="2"/>
</dbReference>
<evidence type="ECO:0000256" key="4">
    <source>
        <dbReference type="ARBA" id="ARBA00022771"/>
    </source>
</evidence>
<dbReference type="FunFam" id="3.30.160.60:FF:001235">
    <property type="entry name" value="Si:ch211-119o8.6"/>
    <property type="match status" value="1"/>
</dbReference>
<feature type="region of interest" description="Disordered" evidence="8">
    <location>
        <begin position="139"/>
        <end position="200"/>
    </location>
</feature>
<dbReference type="InterPro" id="IPR001909">
    <property type="entry name" value="KRAB"/>
</dbReference>
<dbReference type="OrthoDB" id="9439903at2759"/>
<gene>
    <name evidence="12" type="primary">LOC115467147</name>
</gene>
<evidence type="ECO:0000256" key="7">
    <source>
        <dbReference type="PROSITE-ProRule" id="PRU00042"/>
    </source>
</evidence>
<keyword evidence="2" id="KW-0479">Metal-binding</keyword>
<dbReference type="KEGG" id="muo:115467147"/>
<comment type="similarity">
    <text evidence="1">Belongs to the krueppel C2H2-type zinc-finger protein family.</text>
</comment>
<sequence>MSVLASVTFSDVAAYFREMEWDILEKWQKELYKKVIKEIHSFLLSQGYSILNPDVIFKIKREDEKYLTQRYEWERKESINDPSISFPDVKPDILIRFRQEEFRTEPQASEERGNMPITGTCEALREAVDGVFRNKGEMEKMGDRQQSGEWEYRNWDKKSPDSCERDVRRATPPNVEDRTQEGERTSTWPEQDRNSQHCSNLVQTQRPKEGERLFQSTDTVESYTTHSQFIEQLEMIEWGNKFIKMPSRRLIQQYDKKEKQFTCTEKEGKNHKETNLILHSKFGKQKSLLQCSQCEKSVACKAELERHVRIHTGERPFQCSDCDKKFTLKSNLTAHKKLHSGTEPFKCSECENVLDTGHSLRFIKYITQERNYFSILIVRKMLV</sequence>
<reference evidence="12" key="1">
    <citation type="submission" date="2025-08" db="UniProtKB">
        <authorList>
            <consortium name="RefSeq"/>
        </authorList>
    </citation>
    <scope>IDENTIFICATION</scope>
</reference>
<dbReference type="Proteomes" id="UP000515156">
    <property type="component" value="Chromosome 3"/>
</dbReference>
<dbReference type="InterPro" id="IPR036051">
    <property type="entry name" value="KRAB_dom_sf"/>
</dbReference>
<dbReference type="GO" id="GO:0000977">
    <property type="term" value="F:RNA polymerase II transcription regulatory region sequence-specific DNA binding"/>
    <property type="evidence" value="ECO:0007669"/>
    <property type="project" value="TreeGrafter"/>
</dbReference>
<evidence type="ECO:0000259" key="9">
    <source>
        <dbReference type="PROSITE" id="PS50157"/>
    </source>
</evidence>
<evidence type="ECO:0000256" key="1">
    <source>
        <dbReference type="ARBA" id="ARBA00006991"/>
    </source>
</evidence>
<feature type="domain" description="KRAB" evidence="10">
    <location>
        <begin position="7"/>
        <end position="78"/>
    </location>
</feature>
<keyword evidence="3" id="KW-0677">Repeat</keyword>
<feature type="domain" description="C2H2-type" evidence="9">
    <location>
        <begin position="317"/>
        <end position="344"/>
    </location>
</feature>
<dbReference type="Gene3D" id="6.10.140.140">
    <property type="match status" value="1"/>
</dbReference>
<dbReference type="GeneID" id="115467147"/>
<dbReference type="GO" id="GO:0005634">
    <property type="term" value="C:nucleus"/>
    <property type="evidence" value="ECO:0007669"/>
    <property type="project" value="TreeGrafter"/>
</dbReference>
<dbReference type="InParanoid" id="A0A6P7XW76"/>